<reference evidence="4" key="1">
    <citation type="journal article" date="2019" name="Int. J. Syst. Evol. Microbiol.">
        <title>The Global Catalogue of Microorganisms (GCM) 10K type strain sequencing project: providing services to taxonomists for standard genome sequencing and annotation.</title>
        <authorList>
            <consortium name="The Broad Institute Genomics Platform"/>
            <consortium name="The Broad Institute Genome Sequencing Center for Infectious Disease"/>
            <person name="Wu L."/>
            <person name="Ma J."/>
        </authorList>
    </citation>
    <scope>NUCLEOTIDE SEQUENCE [LARGE SCALE GENOMIC DNA]</scope>
    <source>
        <strain evidence="4">JCM 17190</strain>
    </source>
</reference>
<evidence type="ECO:0000313" key="3">
    <source>
        <dbReference type="EMBL" id="GAA3863114.1"/>
    </source>
</evidence>
<dbReference type="Pfam" id="PF06123">
    <property type="entry name" value="CreD"/>
    <property type="match status" value="1"/>
</dbReference>
<feature type="transmembrane region" description="Helical" evidence="2">
    <location>
        <begin position="363"/>
        <end position="385"/>
    </location>
</feature>
<name>A0ABP7K245_9RHOB</name>
<proteinExistence type="predicted"/>
<evidence type="ECO:0000256" key="1">
    <source>
        <dbReference type="SAM" id="MobiDB-lite"/>
    </source>
</evidence>
<organism evidence="3 4">
    <name type="scientific">Celeribacter arenosi</name>
    <dbReference type="NCBI Taxonomy" id="792649"/>
    <lineage>
        <taxon>Bacteria</taxon>
        <taxon>Pseudomonadati</taxon>
        <taxon>Pseudomonadota</taxon>
        <taxon>Alphaproteobacteria</taxon>
        <taxon>Rhodobacterales</taxon>
        <taxon>Roseobacteraceae</taxon>
        <taxon>Celeribacter</taxon>
    </lineage>
</organism>
<dbReference type="Proteomes" id="UP001399917">
    <property type="component" value="Unassembled WGS sequence"/>
</dbReference>
<gene>
    <name evidence="3" type="primary">creD</name>
    <name evidence="3" type="ORF">GCM10022404_12000</name>
</gene>
<dbReference type="NCBIfam" id="NF008712">
    <property type="entry name" value="PRK11715.1-1"/>
    <property type="match status" value="1"/>
</dbReference>
<feature type="transmembrane region" description="Helical" evidence="2">
    <location>
        <begin position="309"/>
        <end position="327"/>
    </location>
</feature>
<evidence type="ECO:0000256" key="2">
    <source>
        <dbReference type="SAM" id="Phobius"/>
    </source>
</evidence>
<dbReference type="PANTHER" id="PTHR30092:SF0">
    <property type="entry name" value="INNER MEMBRANE PROTEIN CRED"/>
    <property type="match status" value="1"/>
</dbReference>
<dbReference type="PANTHER" id="PTHR30092">
    <property type="entry name" value="INNER MEMBRANE PROTEIN CRED"/>
    <property type="match status" value="1"/>
</dbReference>
<protein>
    <submittedName>
        <fullName evidence="3">Cell envelope integrity protein CreD</fullName>
    </submittedName>
</protein>
<dbReference type="EMBL" id="BAABDF010000006">
    <property type="protein sequence ID" value="GAA3863114.1"/>
    <property type="molecule type" value="Genomic_DNA"/>
</dbReference>
<comment type="caution">
    <text evidence="3">The sequence shown here is derived from an EMBL/GenBank/DDBJ whole genome shotgun (WGS) entry which is preliminary data.</text>
</comment>
<dbReference type="PIRSF" id="PIRSF004548">
    <property type="entry name" value="CreD"/>
    <property type="match status" value="1"/>
</dbReference>
<keyword evidence="2" id="KW-0812">Transmembrane</keyword>
<dbReference type="RefSeq" id="WP_344844979.1">
    <property type="nucleotide sequence ID" value="NZ_BAABDF010000006.1"/>
</dbReference>
<evidence type="ECO:0000313" key="4">
    <source>
        <dbReference type="Proteomes" id="UP001399917"/>
    </source>
</evidence>
<dbReference type="InterPro" id="IPR010364">
    <property type="entry name" value="Uncharacterised_IM_CreD"/>
</dbReference>
<keyword evidence="2" id="KW-1133">Transmembrane helix</keyword>
<feature type="region of interest" description="Disordered" evidence="1">
    <location>
        <begin position="445"/>
        <end position="467"/>
    </location>
</feature>
<accession>A0ABP7K245</accession>
<keyword evidence="2" id="KW-0472">Membrane</keyword>
<feature type="transmembrane region" description="Helical" evidence="2">
    <location>
        <begin position="339"/>
        <end position="357"/>
    </location>
</feature>
<keyword evidence="4" id="KW-1185">Reference proteome</keyword>
<feature type="transmembrane region" description="Helical" evidence="2">
    <location>
        <begin position="415"/>
        <end position="433"/>
    </location>
</feature>
<feature type="transmembrane region" description="Helical" evidence="2">
    <location>
        <begin position="392"/>
        <end position="409"/>
    </location>
</feature>
<sequence length="467" mass="50430">MLRSTGTRFLIVALLVLLMSIPMLLVSFVVGARQNHARDTIEKLGQEWGGPQVVTGPFLVIPVTATVERTTSQPGGAPKGDGSDQASATVTETVVEMRESVWVLPDRYDLSASFETEVRHRGIFNVPVYQGVLSAKFNFDVDDVEASLLSGEEIHWDLASVDISISNNAALRGEAALEIDGASYDLEPRSRGNESGIGAMVGDPRGKQEFALTLGVNGARSFMATPSGRTTRVEITSDWAHPSFQGAYLPDSSQITDDGFSAAWTIPHLARALPQISRFSSRAMMNQSLAFGFETFEPNNFYQKAYRSAAYSILFIALTFLTVLLVEKRTKKPAHPVQYILIGLAQLTFVLLMVAYAEHIGFLAAYVLSSGATIGLLTLYGWVGLKLKSRTWVLGGVLIVLYAVLYFILDSVDYALLAGSTLAFGALAAAMLLTRNEEWYDVSNGGNNDAAVPTPPTPDGTAANATD</sequence>